<comment type="caution">
    <text evidence="7">The sequence shown here is derived from an EMBL/GenBank/DDBJ whole genome shotgun (WGS) entry which is preliminary data.</text>
</comment>
<evidence type="ECO:0000256" key="5">
    <source>
        <dbReference type="SAM" id="MobiDB-lite"/>
    </source>
</evidence>
<feature type="region of interest" description="Disordered" evidence="5">
    <location>
        <begin position="386"/>
        <end position="414"/>
    </location>
</feature>
<feature type="domain" description="RING-type" evidence="6">
    <location>
        <begin position="53"/>
        <end position="95"/>
    </location>
</feature>
<keyword evidence="1" id="KW-0479">Metal-binding</keyword>
<dbReference type="GO" id="GO:0016567">
    <property type="term" value="P:protein ubiquitination"/>
    <property type="evidence" value="ECO:0007669"/>
    <property type="project" value="TreeGrafter"/>
</dbReference>
<dbReference type="GO" id="GO:0043022">
    <property type="term" value="F:ribosome binding"/>
    <property type="evidence" value="ECO:0007669"/>
    <property type="project" value="TreeGrafter"/>
</dbReference>
<organism evidence="7 8">
    <name type="scientific">Babesia duncani</name>
    <dbReference type="NCBI Taxonomy" id="323732"/>
    <lineage>
        <taxon>Eukaryota</taxon>
        <taxon>Sar</taxon>
        <taxon>Alveolata</taxon>
        <taxon>Apicomplexa</taxon>
        <taxon>Aconoidasida</taxon>
        <taxon>Piroplasmida</taxon>
        <taxon>Babesiidae</taxon>
        <taxon>Babesia</taxon>
    </lineage>
</organism>
<keyword evidence="8" id="KW-1185">Reference proteome</keyword>
<evidence type="ECO:0000313" key="7">
    <source>
        <dbReference type="EMBL" id="KAK2196765.1"/>
    </source>
</evidence>
<dbReference type="PANTHER" id="PTHR22938:SF0">
    <property type="entry name" value="E3 UBIQUITIN-PROTEIN LIGASE ZNF598"/>
    <property type="match status" value="1"/>
</dbReference>
<dbReference type="PROSITE" id="PS50089">
    <property type="entry name" value="ZF_RING_2"/>
    <property type="match status" value="1"/>
</dbReference>
<dbReference type="AlphaFoldDB" id="A0AAD9UPG3"/>
<dbReference type="GO" id="GO:0008270">
    <property type="term" value="F:zinc ion binding"/>
    <property type="evidence" value="ECO:0007669"/>
    <property type="project" value="UniProtKB-KW"/>
</dbReference>
<dbReference type="InterPro" id="IPR013087">
    <property type="entry name" value="Znf_C2H2_type"/>
</dbReference>
<keyword evidence="2 4" id="KW-0863">Zinc-finger</keyword>
<evidence type="ECO:0000256" key="4">
    <source>
        <dbReference type="PROSITE-ProRule" id="PRU00175"/>
    </source>
</evidence>
<protein>
    <submittedName>
        <fullName evidence="7">Bifunctional Zinc finger</fullName>
    </submittedName>
</protein>
<dbReference type="InterPro" id="IPR001841">
    <property type="entry name" value="Znf_RING"/>
</dbReference>
<dbReference type="GO" id="GO:0061630">
    <property type="term" value="F:ubiquitin protein ligase activity"/>
    <property type="evidence" value="ECO:0007669"/>
    <property type="project" value="InterPro"/>
</dbReference>
<gene>
    <name evidence="7" type="ORF">BdWA1_002014</name>
</gene>
<evidence type="ECO:0000259" key="6">
    <source>
        <dbReference type="PROSITE" id="PS50089"/>
    </source>
</evidence>
<dbReference type="SMART" id="SM00355">
    <property type="entry name" value="ZnF_C2H2"/>
    <property type="match status" value="4"/>
</dbReference>
<dbReference type="PROSITE" id="PS00518">
    <property type="entry name" value="ZF_RING_1"/>
    <property type="match status" value="1"/>
</dbReference>
<dbReference type="PANTHER" id="PTHR22938">
    <property type="entry name" value="ZINC FINGER PROTEIN 598"/>
    <property type="match status" value="1"/>
</dbReference>
<name>A0AAD9UPG3_9APIC</name>
<sequence length="947" mass="108211">MYQEDVHSSFPRALVEAVKECFLACNATSAISISKDDLVNISPSEHFRHLFHCCICFEQSYVCAVGTCEHVICFLCALKFIYMYNVVVPYTCPYCMSESNFFQIGANPFYHCIKENPSFFAQQGPFKITKNELDVMLNILNSGANIKADKSVTMNEIFKVFLSRVRTNFTRVEALNTNGNSLSKEANFDTIYNTPERVVHAHGLFLVSRRNLVFEDESCLGLFKLVTSFVCWIPECQGKNRFTRLPKRFPSYQSLNRHLKTQHRLVLCDVCSNHFMNKRFITEFFTYSLQEIKLHVRNGDSTSLPRIEPHEFCHVCKSWHWNRTALVAHAKEEHFVCDVCEENDDIFANPSELLEHHRQCHYTCGEPDCSFLVFGNEIQLNLHYQTHHPGQKPPRIAPRRSRQSSMQSNTGRKKLDHAAKYSTAMEPLKQLEVTDWDGTIEIVKNPTKTSKEGNFTTDFLSAFDKVSLEDFILSVHVGDTGALDNPMKINIGNARHISSDMARVKEALSQVSRGESLDPKLLEHHLDLQLMAGLNCEFLAFKTSYQQILDDQVNQNSDPNRLLELVIEFVSRLLKFFYKINMHARSSSYDAFRVRLDLPVNQKDLTGLCEHFKVSLNGLMMLHALERVAEVTSMLMCKSAFAKIVSSVNSLMETLPTKPTLQPLTLLVKTNKQQKTKIVNELPLHALDPKNREPPSKTWDNLSPNRKQTARKGDTLQDRFSKGGGLKENAKKHENMKKHVPLAPGHHYANHEENEIIETENMSRPDPQDVILNRMQQHDFYGAMLDVVWCRLSENQRMHGAETSGYKLRHTVRVKLETLIMERRQNFTALSEFVPMSILEALQALEPEFYRLAKDVACASPQDIIEKWCTRALSALRRCRIEHLELVDYWLRANQGAMALRNATEFPSLAPMEIKSSSFTTRNYAKAVGGGGGGPVMFSQQDFPTLG</sequence>
<dbReference type="EMBL" id="JALLKP010000002">
    <property type="protein sequence ID" value="KAK2196765.1"/>
    <property type="molecule type" value="Genomic_DNA"/>
</dbReference>
<evidence type="ECO:0000256" key="1">
    <source>
        <dbReference type="ARBA" id="ARBA00022723"/>
    </source>
</evidence>
<dbReference type="Proteomes" id="UP001214638">
    <property type="component" value="Unassembled WGS sequence"/>
</dbReference>
<evidence type="ECO:0000256" key="3">
    <source>
        <dbReference type="ARBA" id="ARBA00022833"/>
    </source>
</evidence>
<dbReference type="InterPro" id="IPR044288">
    <property type="entry name" value="ZNF598/HEL2"/>
</dbReference>
<feature type="compositionally biased region" description="Polar residues" evidence="5">
    <location>
        <begin position="698"/>
        <end position="707"/>
    </location>
</feature>
<keyword evidence="3" id="KW-0862">Zinc</keyword>
<accession>A0AAD9UPG3</accession>
<dbReference type="InterPro" id="IPR017907">
    <property type="entry name" value="Znf_RING_CS"/>
</dbReference>
<evidence type="ECO:0000313" key="8">
    <source>
        <dbReference type="Proteomes" id="UP001214638"/>
    </source>
</evidence>
<dbReference type="GO" id="GO:0072344">
    <property type="term" value="P:rescue of stalled ribosome"/>
    <property type="evidence" value="ECO:0007669"/>
    <property type="project" value="InterPro"/>
</dbReference>
<proteinExistence type="predicted"/>
<reference evidence="7" key="1">
    <citation type="journal article" date="2023" name="Nat. Microbiol.">
        <title>Babesia duncani multi-omics identifies virulence factors and drug targets.</title>
        <authorList>
            <person name="Singh P."/>
            <person name="Lonardi S."/>
            <person name="Liang Q."/>
            <person name="Vydyam P."/>
            <person name="Khabirova E."/>
            <person name="Fang T."/>
            <person name="Gihaz S."/>
            <person name="Thekkiniath J."/>
            <person name="Munshi M."/>
            <person name="Abel S."/>
            <person name="Ciampossin L."/>
            <person name="Batugedara G."/>
            <person name="Gupta M."/>
            <person name="Lu X.M."/>
            <person name="Lenz T."/>
            <person name="Chakravarty S."/>
            <person name="Cornillot E."/>
            <person name="Hu Y."/>
            <person name="Ma W."/>
            <person name="Gonzalez L.M."/>
            <person name="Sanchez S."/>
            <person name="Estrada K."/>
            <person name="Sanchez-Flores A."/>
            <person name="Montero E."/>
            <person name="Harb O.S."/>
            <person name="Le Roch K.G."/>
            <person name="Mamoun C.B."/>
        </authorList>
    </citation>
    <scope>NUCLEOTIDE SEQUENCE</scope>
    <source>
        <strain evidence="7">WA1</strain>
    </source>
</reference>
<feature type="region of interest" description="Disordered" evidence="5">
    <location>
        <begin position="686"/>
        <end position="732"/>
    </location>
</feature>
<dbReference type="GeneID" id="94336312"/>
<dbReference type="RefSeq" id="XP_067803607.1">
    <property type="nucleotide sequence ID" value="XM_067947043.1"/>
</dbReference>
<dbReference type="KEGG" id="bdw:94336312"/>
<evidence type="ECO:0000256" key="2">
    <source>
        <dbReference type="ARBA" id="ARBA00022771"/>
    </source>
</evidence>
<feature type="compositionally biased region" description="Basic and acidic residues" evidence="5">
    <location>
        <begin position="711"/>
        <end position="721"/>
    </location>
</feature>